<evidence type="ECO:0000313" key="1">
    <source>
        <dbReference type="EMBL" id="WAC13208.1"/>
    </source>
</evidence>
<accession>A0A9E8NC10</accession>
<dbReference type="Proteomes" id="UP001164653">
    <property type="component" value="Chromosome"/>
</dbReference>
<evidence type="ECO:0000313" key="2">
    <source>
        <dbReference type="Proteomes" id="UP001164653"/>
    </source>
</evidence>
<dbReference type="EMBL" id="CP112998">
    <property type="protein sequence ID" value="WAC13208.1"/>
    <property type="molecule type" value="Genomic_DNA"/>
</dbReference>
<dbReference type="KEGG" id="dpf:ON006_04425"/>
<organism evidence="1 2">
    <name type="scientific">Dyadobacter pollutisoli</name>
    <dbReference type="NCBI Taxonomy" id="2910158"/>
    <lineage>
        <taxon>Bacteria</taxon>
        <taxon>Pseudomonadati</taxon>
        <taxon>Bacteroidota</taxon>
        <taxon>Cytophagia</taxon>
        <taxon>Cytophagales</taxon>
        <taxon>Spirosomataceae</taxon>
        <taxon>Dyadobacter</taxon>
    </lineage>
</organism>
<proteinExistence type="predicted"/>
<protein>
    <submittedName>
        <fullName evidence="1">IS66 family insertion sequence element accessory protein TnpB</fullName>
    </submittedName>
</protein>
<dbReference type="NCBIfam" id="NF047593">
    <property type="entry name" value="IS66_ISAeme5_TnpA"/>
    <property type="match status" value="1"/>
</dbReference>
<dbReference type="RefSeq" id="WP_244824962.1">
    <property type="nucleotide sequence ID" value="NZ_CP112998.1"/>
</dbReference>
<reference evidence="1" key="1">
    <citation type="submission" date="2022-11" db="EMBL/GenBank/DDBJ databases">
        <title>Dyadobacter pollutisoli sp. nov., isolated from plastic dumped soil.</title>
        <authorList>
            <person name="Kim J.M."/>
            <person name="Kim K.R."/>
            <person name="Lee J.K."/>
            <person name="Hao L."/>
            <person name="Jeon C.O."/>
        </authorList>
    </citation>
    <scope>NUCLEOTIDE SEQUENCE</scope>
    <source>
        <strain evidence="1">U1</strain>
    </source>
</reference>
<name>A0A9E8NC10_9BACT</name>
<gene>
    <name evidence="1" type="ORF">ON006_04425</name>
</gene>
<keyword evidence="2" id="KW-1185">Reference proteome</keyword>
<sequence length="92" mass="10495">MDLSEKMFELVRLWRESGLSQREFCKQHQIGVAKLGYWVGKEKQSVNGVGFLELSTLHSTPSIGYEVVYPNGVKVSYQGNDLTILSQLIRLY</sequence>
<dbReference type="AlphaFoldDB" id="A0A9E8NC10"/>